<reference evidence="19" key="1">
    <citation type="submission" date="2017-04" db="EMBL/GenBank/DDBJ databases">
        <authorList>
            <person name="Varghese N."/>
            <person name="Submissions S."/>
        </authorList>
    </citation>
    <scope>NUCLEOTIDE SEQUENCE [LARGE SCALE GENOMIC DNA]</scope>
    <source>
        <strain evidence="19">RKEM611</strain>
    </source>
</reference>
<dbReference type="PANTHER" id="PTHR42780">
    <property type="entry name" value="SOLEUCYL-TRNA SYNTHETASE"/>
    <property type="match status" value="1"/>
</dbReference>
<dbReference type="GO" id="GO:0008270">
    <property type="term" value="F:zinc ion binding"/>
    <property type="evidence" value="ECO:0007669"/>
    <property type="project" value="UniProtKB-UniRule"/>
</dbReference>
<keyword evidence="6 15" id="KW-0436">Ligase</keyword>
<dbReference type="FunFam" id="3.40.50.620:FF:000063">
    <property type="entry name" value="Isoleucine--tRNA ligase"/>
    <property type="match status" value="1"/>
</dbReference>
<keyword evidence="5 15" id="KW-0963">Cytoplasm</keyword>
<protein>
    <recommendedName>
        <fullName evidence="15">Isoleucine--tRNA ligase</fullName>
        <ecNumber evidence="15">6.1.1.5</ecNumber>
    </recommendedName>
    <alternativeName>
        <fullName evidence="15">Isoleucyl-tRNA synthetase</fullName>
        <shortName evidence="15">IleRS</shortName>
    </alternativeName>
</protein>
<evidence type="ECO:0000256" key="2">
    <source>
        <dbReference type="ARBA" id="ARBA00004496"/>
    </source>
</evidence>
<dbReference type="EC" id="6.1.1.5" evidence="15"/>
<dbReference type="PRINTS" id="PR00984">
    <property type="entry name" value="TRNASYNTHILE"/>
</dbReference>
<dbReference type="InterPro" id="IPR009008">
    <property type="entry name" value="Val/Leu/Ile-tRNA-synth_edit"/>
</dbReference>
<evidence type="ECO:0000256" key="15">
    <source>
        <dbReference type="HAMAP-Rule" id="MF_02003"/>
    </source>
</evidence>
<dbReference type="PANTHER" id="PTHR42780:SF1">
    <property type="entry name" value="ISOLEUCINE--TRNA LIGASE, CYTOPLASMIC"/>
    <property type="match status" value="1"/>
</dbReference>
<evidence type="ECO:0000256" key="7">
    <source>
        <dbReference type="ARBA" id="ARBA00022723"/>
    </source>
</evidence>
<dbReference type="GO" id="GO:0006428">
    <property type="term" value="P:isoleucyl-tRNA aminoacylation"/>
    <property type="evidence" value="ECO:0007669"/>
    <property type="project" value="UniProtKB-UniRule"/>
</dbReference>
<dbReference type="Gene3D" id="3.40.50.620">
    <property type="entry name" value="HUPs"/>
    <property type="match status" value="2"/>
</dbReference>
<dbReference type="SUPFAM" id="SSF52374">
    <property type="entry name" value="Nucleotidylyl transferase"/>
    <property type="match status" value="1"/>
</dbReference>
<evidence type="ECO:0000256" key="14">
    <source>
        <dbReference type="ARBA" id="ARBA00048359"/>
    </source>
</evidence>
<dbReference type="GO" id="GO:0002161">
    <property type="term" value="F:aminoacyl-tRNA deacylase activity"/>
    <property type="evidence" value="ECO:0007669"/>
    <property type="project" value="InterPro"/>
</dbReference>
<dbReference type="OrthoDB" id="5287134at2"/>
<feature type="domain" description="Aminoacyl-tRNA synthetase class Ia" evidence="16">
    <location>
        <begin position="17"/>
        <end position="634"/>
    </location>
</feature>
<evidence type="ECO:0000313" key="18">
    <source>
        <dbReference type="EMBL" id="SME90528.1"/>
    </source>
</evidence>
<evidence type="ECO:0000256" key="4">
    <source>
        <dbReference type="ARBA" id="ARBA00011245"/>
    </source>
</evidence>
<comment type="function">
    <text evidence="13 15">Catalyzes the attachment of isoleucine to tRNA(Ile). As IleRS can inadvertently accommodate and process structurally similar amino acids such as valine, to avoid such errors it has two additional distinct tRNA(Ile)-dependent editing activities. One activity is designated as 'pretransfer' editing and involves the hydrolysis of activated Val-AMP. The other activity is designated 'posttransfer' editing and involves deacylation of mischarged Val-tRNA(Ile).</text>
</comment>
<keyword evidence="19" id="KW-1185">Reference proteome</keyword>
<dbReference type="InterPro" id="IPR033709">
    <property type="entry name" value="Anticodon_Ile_ABEc"/>
</dbReference>
<evidence type="ECO:0000256" key="5">
    <source>
        <dbReference type="ARBA" id="ARBA00022490"/>
    </source>
</evidence>
<comment type="subunit">
    <text evidence="4 15">Monomer.</text>
</comment>
<dbReference type="SUPFAM" id="SSF47323">
    <property type="entry name" value="Anticodon-binding domain of a subclass of class I aminoacyl-tRNA synthetases"/>
    <property type="match status" value="2"/>
</dbReference>
<dbReference type="InterPro" id="IPR013155">
    <property type="entry name" value="M/V/L/I-tRNA-synth_anticd-bd"/>
</dbReference>
<dbReference type="STRING" id="1513793.SAMN06296036_101374"/>
<evidence type="ECO:0000259" key="17">
    <source>
        <dbReference type="Pfam" id="PF08264"/>
    </source>
</evidence>
<keyword evidence="7 15" id="KW-0479">Metal-binding</keyword>
<dbReference type="InterPro" id="IPR014729">
    <property type="entry name" value="Rossmann-like_a/b/a_fold"/>
</dbReference>
<evidence type="ECO:0000256" key="11">
    <source>
        <dbReference type="ARBA" id="ARBA00022917"/>
    </source>
</evidence>
<dbReference type="InterPro" id="IPR002301">
    <property type="entry name" value="Ile-tRNA-ligase"/>
</dbReference>
<dbReference type="Pfam" id="PF19302">
    <property type="entry name" value="DUF5915"/>
    <property type="match status" value="1"/>
</dbReference>
<feature type="binding site" evidence="15">
    <location>
        <position position="600"/>
    </location>
    <ligand>
        <name>ATP</name>
        <dbReference type="ChEBI" id="CHEBI:30616"/>
    </ligand>
</feature>
<dbReference type="EMBL" id="FWZT01000001">
    <property type="protein sequence ID" value="SME90528.1"/>
    <property type="molecule type" value="Genomic_DNA"/>
</dbReference>
<dbReference type="RefSeq" id="WP_132314510.1">
    <property type="nucleotide sequence ID" value="NZ_FWZT01000001.1"/>
</dbReference>
<dbReference type="Pfam" id="PF08264">
    <property type="entry name" value="Anticodon_1"/>
    <property type="match status" value="1"/>
</dbReference>
<comment type="subcellular location">
    <subcellularLocation>
        <location evidence="2 15">Cytoplasm</location>
    </subcellularLocation>
</comment>
<keyword evidence="8 15" id="KW-0547">Nucleotide-binding</keyword>
<dbReference type="GO" id="GO:0005524">
    <property type="term" value="F:ATP binding"/>
    <property type="evidence" value="ECO:0007669"/>
    <property type="project" value="UniProtKB-UniRule"/>
</dbReference>
<dbReference type="Proteomes" id="UP000192907">
    <property type="component" value="Unassembled WGS sequence"/>
</dbReference>
<name>A0A1Y6B898_9BACT</name>
<comment type="similarity">
    <text evidence="3 15">Belongs to the class-I aminoacyl-tRNA synthetase family. IleS type 2 subfamily.</text>
</comment>
<dbReference type="CDD" id="cd07961">
    <property type="entry name" value="Anticodon_Ia_Ile_ABEc"/>
    <property type="match status" value="1"/>
</dbReference>
<feature type="short sequence motif" description="'HIGH' region" evidence="15">
    <location>
        <begin position="47"/>
        <end position="57"/>
    </location>
</feature>
<comment type="catalytic activity">
    <reaction evidence="14 15">
        <text>tRNA(Ile) + L-isoleucine + ATP = L-isoleucyl-tRNA(Ile) + AMP + diphosphate</text>
        <dbReference type="Rhea" id="RHEA:11060"/>
        <dbReference type="Rhea" id="RHEA-COMP:9666"/>
        <dbReference type="Rhea" id="RHEA-COMP:9695"/>
        <dbReference type="ChEBI" id="CHEBI:30616"/>
        <dbReference type="ChEBI" id="CHEBI:33019"/>
        <dbReference type="ChEBI" id="CHEBI:58045"/>
        <dbReference type="ChEBI" id="CHEBI:78442"/>
        <dbReference type="ChEBI" id="CHEBI:78528"/>
        <dbReference type="ChEBI" id="CHEBI:456215"/>
        <dbReference type="EC" id="6.1.1.5"/>
    </reaction>
</comment>
<dbReference type="PROSITE" id="PS00178">
    <property type="entry name" value="AA_TRNA_LIGASE_I"/>
    <property type="match status" value="1"/>
</dbReference>
<proteinExistence type="inferred from homology"/>
<evidence type="ECO:0000259" key="16">
    <source>
        <dbReference type="Pfam" id="PF00133"/>
    </source>
</evidence>
<dbReference type="GO" id="GO:0004822">
    <property type="term" value="F:isoleucine-tRNA ligase activity"/>
    <property type="evidence" value="ECO:0007669"/>
    <property type="project" value="UniProtKB-UniRule"/>
</dbReference>
<evidence type="ECO:0000256" key="10">
    <source>
        <dbReference type="ARBA" id="ARBA00022840"/>
    </source>
</evidence>
<dbReference type="GO" id="GO:0000049">
    <property type="term" value="F:tRNA binding"/>
    <property type="evidence" value="ECO:0007669"/>
    <property type="project" value="InterPro"/>
</dbReference>
<evidence type="ECO:0000256" key="9">
    <source>
        <dbReference type="ARBA" id="ARBA00022833"/>
    </source>
</evidence>
<evidence type="ECO:0000256" key="13">
    <source>
        <dbReference type="ARBA" id="ARBA00025217"/>
    </source>
</evidence>
<dbReference type="NCBIfam" id="TIGR00392">
    <property type="entry name" value="ileS"/>
    <property type="match status" value="1"/>
</dbReference>
<dbReference type="InterPro" id="IPR001412">
    <property type="entry name" value="aa-tRNA-synth_I_CS"/>
</dbReference>
<feature type="short sequence motif" description="'KMSKS' region" evidence="15">
    <location>
        <begin position="597"/>
        <end position="601"/>
    </location>
</feature>
<organism evidence="18 19">
    <name type="scientific">Pseudobacteriovorax antillogorgiicola</name>
    <dbReference type="NCBI Taxonomy" id="1513793"/>
    <lineage>
        <taxon>Bacteria</taxon>
        <taxon>Pseudomonadati</taxon>
        <taxon>Bdellovibrionota</taxon>
        <taxon>Oligoflexia</taxon>
        <taxon>Oligoflexales</taxon>
        <taxon>Pseudobacteriovoracaceae</taxon>
        <taxon>Pseudobacteriovorax</taxon>
    </lineage>
</organism>
<dbReference type="Pfam" id="PF00133">
    <property type="entry name" value="tRNA-synt_1"/>
    <property type="match status" value="1"/>
</dbReference>
<keyword evidence="9 15" id="KW-0862">Zinc</keyword>
<evidence type="ECO:0000256" key="12">
    <source>
        <dbReference type="ARBA" id="ARBA00023146"/>
    </source>
</evidence>
<evidence type="ECO:0000313" key="19">
    <source>
        <dbReference type="Proteomes" id="UP000192907"/>
    </source>
</evidence>
<evidence type="ECO:0000256" key="8">
    <source>
        <dbReference type="ARBA" id="ARBA00022741"/>
    </source>
</evidence>
<sequence>MKPVKSSVNLPELEQTILNFWNQNDIFKKSNDNRKGAKEFNFYDGPPFANGLPHYGHLLANTIKDTVPRYWNMRGYDVDRRFGWDTHGVPVEFEVEKNEGLKGRQDIIDMGVDKFNEKCRESVLHYAGEWQKTITRLGRWVDWDRQYRTMDPSFMESVWWVFKSLYDKGMVYQSHKVVPYSPRITAVLSNFEANQNYQDVQDPAITVKFKLSDEDVCFLAWTTTPWTLISNLALAVGPEIEYVKVRVRETDEQVYLAKALLDKVFKKSKKDKEPKYEVLEELKGQDLIGKSYEPLFPYFKDHSNSFKVLGADYVTTEDGTGIVHLAPAYGEDDFAACRQAGIELIDPLDDEGCFKDEIPEYKSLFVKDADKQIIKDLKDQGKLFKQDTIVHSYPMCERTNGPLIYRAIPSWYVAVEQIKDQLVENNKTINWVPGHLKAGRMGKWLENARDWAISRNRFWGTPLPIWVCDKDESHIECLGDIKSLEEKTGTKVEDLHKHFIDDLTYSCPDCGGTMKRINEVFDCWFESGSMPYAQLHYPFENKDRFEDNFPADFIAEGLDQTRGWFYTLAVLSAALFERPAFKNVVVNGLVLASDGRKMSKRWRNYTPPLELIDEFGADSVRLYMLNSAILRGEDLKFTNDGVKETTRAVILPLWNSLSFMTTYADADGWQPSADLVNQAPKVSGELDRWLISKLQTLVGAVHKEMELYRLYNVVPNVLEFIEDLTNWYIRQSRRKFWGGQKTMSQETREAYETLFYVLANFAKVFAPFAPFTADKLYRVLTEGLDGVAESVHLCDMPEFQEQLVDQGLERKMELVRNVAELGRSLRAKHQIKTRQVLPGMMIIARSDEDIRKVEEAADLIKGELNLKELTFATEEAKYVRLSVKPNLRTLGRKLGKRLNEFKKHLESVSQDPDAVAALLGEVEDKGQVSVLGETLNLEDFLIDRGPKDDRLIATHRGVTVLLDTQLTDELIREGLAREVVNRIQNLRKDSGFQVTDRIAIQFAGSQMLQDAVRENTDYISTETQADSLDLVGEADVKHQFIEGFEIGDESCRIGIQTV</sequence>
<evidence type="ECO:0000256" key="6">
    <source>
        <dbReference type="ARBA" id="ARBA00022598"/>
    </source>
</evidence>
<dbReference type="Gene3D" id="1.10.730.10">
    <property type="entry name" value="Isoleucyl-tRNA Synthetase, Domain 1"/>
    <property type="match status" value="1"/>
</dbReference>
<keyword evidence="10 15" id="KW-0067">ATP-binding</keyword>
<gene>
    <name evidence="15" type="primary">ileS</name>
    <name evidence="18" type="ORF">SAMN06296036_101374</name>
</gene>
<keyword evidence="11 15" id="KW-0648">Protein biosynthesis</keyword>
<dbReference type="InterPro" id="IPR009080">
    <property type="entry name" value="tRNAsynth_Ia_anticodon-bd"/>
</dbReference>
<comment type="cofactor">
    <cofactor evidence="1 15">
        <name>Zn(2+)</name>
        <dbReference type="ChEBI" id="CHEBI:29105"/>
    </cofactor>
</comment>
<dbReference type="CDD" id="cd00818">
    <property type="entry name" value="IleRS_core"/>
    <property type="match status" value="1"/>
</dbReference>
<dbReference type="InterPro" id="IPR002300">
    <property type="entry name" value="aa-tRNA-synth_Ia"/>
</dbReference>
<evidence type="ECO:0000256" key="3">
    <source>
        <dbReference type="ARBA" id="ARBA00007078"/>
    </source>
</evidence>
<dbReference type="AlphaFoldDB" id="A0A1Y6B898"/>
<evidence type="ECO:0000256" key="1">
    <source>
        <dbReference type="ARBA" id="ARBA00001947"/>
    </source>
</evidence>
<dbReference type="FunFam" id="3.40.50.620:FF:000133">
    <property type="entry name" value="Isoleucyl-tRNA synthetase, cytoplasmic"/>
    <property type="match status" value="1"/>
</dbReference>
<dbReference type="HAMAP" id="MF_02003">
    <property type="entry name" value="Ile_tRNA_synth_type2"/>
    <property type="match status" value="1"/>
</dbReference>
<dbReference type="SUPFAM" id="SSF50677">
    <property type="entry name" value="ValRS/IleRS/LeuRS editing domain"/>
    <property type="match status" value="1"/>
</dbReference>
<accession>A0A1Y6B898</accession>
<dbReference type="InterPro" id="IPR023586">
    <property type="entry name" value="Ile-tRNA-ligase_type2"/>
</dbReference>
<feature type="domain" description="Methionyl/Valyl/Leucyl/Isoleucyl-tRNA synthetase anticodon-binding" evidence="17">
    <location>
        <begin position="687"/>
        <end position="836"/>
    </location>
</feature>
<comment type="domain">
    <text evidence="15">IleRS has two distinct active sites: one for aminoacylation and one for editing. The misactivated valine is translocated from the active site to the editing site, which sterically excludes the correctly activated isoleucine. The single editing site contains two valyl binding pockets, one specific for each substrate (Val-AMP or Val-tRNA(Ile)).</text>
</comment>
<dbReference type="GO" id="GO:0005737">
    <property type="term" value="C:cytoplasm"/>
    <property type="evidence" value="ECO:0007669"/>
    <property type="project" value="UniProtKB-SubCell"/>
</dbReference>
<keyword evidence="12 15" id="KW-0030">Aminoacyl-tRNA synthetase</keyword>